<dbReference type="PIRSF" id="PIRSF036979">
    <property type="entry name" value="Arginase"/>
    <property type="match status" value="1"/>
</dbReference>
<gene>
    <name evidence="13" type="ORF">CEUTPL_LOCUS11840</name>
</gene>
<dbReference type="SUPFAM" id="SSF52768">
    <property type="entry name" value="Arginase/deacetylase"/>
    <property type="match status" value="1"/>
</dbReference>
<evidence type="ECO:0000256" key="5">
    <source>
        <dbReference type="ARBA" id="ARBA00022503"/>
    </source>
</evidence>
<evidence type="ECO:0000256" key="8">
    <source>
        <dbReference type="ARBA" id="ARBA00023211"/>
    </source>
</evidence>
<feature type="binding site" evidence="10">
    <location>
        <position position="147"/>
    </location>
    <ligand>
        <name>Mn(2+)</name>
        <dbReference type="ChEBI" id="CHEBI:29035"/>
        <label>1</label>
    </ligand>
</feature>
<dbReference type="CDD" id="cd09989">
    <property type="entry name" value="Arginase"/>
    <property type="match status" value="1"/>
</dbReference>
<keyword evidence="4 12" id="KW-0835">Urea cycle</keyword>
<dbReference type="Proteomes" id="UP001152799">
    <property type="component" value="Chromosome 7"/>
</dbReference>
<dbReference type="GO" id="GO:0030145">
    <property type="term" value="F:manganese ion binding"/>
    <property type="evidence" value="ECO:0007669"/>
    <property type="project" value="TreeGrafter"/>
</dbReference>
<dbReference type="GO" id="GO:0004053">
    <property type="term" value="F:arginase activity"/>
    <property type="evidence" value="ECO:0007669"/>
    <property type="project" value="UniProtKB-EC"/>
</dbReference>
<evidence type="ECO:0000256" key="6">
    <source>
        <dbReference type="ARBA" id="ARBA00022723"/>
    </source>
</evidence>
<evidence type="ECO:0000256" key="11">
    <source>
        <dbReference type="PROSITE-ProRule" id="PRU00742"/>
    </source>
</evidence>
<dbReference type="FunFam" id="3.40.800.10:FF:000005">
    <property type="entry name" value="Arginase"/>
    <property type="match status" value="1"/>
</dbReference>
<organism evidence="13 14">
    <name type="scientific">Ceutorhynchus assimilis</name>
    <name type="common">cabbage seed weevil</name>
    <dbReference type="NCBI Taxonomy" id="467358"/>
    <lineage>
        <taxon>Eukaryota</taxon>
        <taxon>Metazoa</taxon>
        <taxon>Ecdysozoa</taxon>
        <taxon>Arthropoda</taxon>
        <taxon>Hexapoda</taxon>
        <taxon>Insecta</taxon>
        <taxon>Pterygota</taxon>
        <taxon>Neoptera</taxon>
        <taxon>Endopterygota</taxon>
        <taxon>Coleoptera</taxon>
        <taxon>Polyphaga</taxon>
        <taxon>Cucujiformia</taxon>
        <taxon>Curculionidae</taxon>
        <taxon>Ceutorhynchinae</taxon>
        <taxon>Ceutorhynchus</taxon>
    </lineage>
</organism>
<keyword evidence="5 12" id="KW-0056">Arginine metabolism</keyword>
<comment type="cofactor">
    <cofactor evidence="10 12">
        <name>Mn(2+)</name>
        <dbReference type="ChEBI" id="CHEBI:29035"/>
    </cofactor>
    <text evidence="10 12">Binds 2 manganese ions per subunit.</text>
</comment>
<proteinExistence type="inferred from homology"/>
<dbReference type="PANTHER" id="PTHR43782:SF3">
    <property type="entry name" value="ARGINASE"/>
    <property type="match status" value="1"/>
</dbReference>
<dbReference type="InterPro" id="IPR014033">
    <property type="entry name" value="Arginase"/>
</dbReference>
<dbReference type="PRINTS" id="PR00116">
    <property type="entry name" value="ARGINASE"/>
</dbReference>
<evidence type="ECO:0000256" key="2">
    <source>
        <dbReference type="ARBA" id="ARBA00012168"/>
    </source>
</evidence>
<dbReference type="EC" id="3.5.3.1" evidence="2 12"/>
<dbReference type="NCBIfam" id="TIGR01229">
    <property type="entry name" value="rocF_arginase"/>
    <property type="match status" value="1"/>
</dbReference>
<feature type="binding site" evidence="10">
    <location>
        <position position="121"/>
    </location>
    <ligand>
        <name>Mn(2+)</name>
        <dbReference type="ChEBI" id="CHEBI:29035"/>
        <label>1</label>
    </ligand>
</feature>
<dbReference type="Gene3D" id="3.40.800.10">
    <property type="entry name" value="Ureohydrolase domain"/>
    <property type="match status" value="1"/>
</dbReference>
<dbReference type="GO" id="GO:0005634">
    <property type="term" value="C:nucleus"/>
    <property type="evidence" value="ECO:0007669"/>
    <property type="project" value="TreeGrafter"/>
</dbReference>
<dbReference type="PROSITE" id="PS51409">
    <property type="entry name" value="ARGINASE_2"/>
    <property type="match status" value="1"/>
</dbReference>
<comment type="similarity">
    <text evidence="11 12">Belongs to the arginase family.</text>
</comment>
<feature type="binding site" evidence="10">
    <location>
        <position position="255"/>
    </location>
    <ligand>
        <name>Mn(2+)</name>
        <dbReference type="ChEBI" id="CHEBI:29035"/>
        <label>1</label>
    </ligand>
</feature>
<evidence type="ECO:0000256" key="1">
    <source>
        <dbReference type="ARBA" id="ARBA00005098"/>
    </source>
</evidence>
<keyword evidence="8 10" id="KW-0464">Manganese</keyword>
<comment type="pathway">
    <text evidence="1 12">Nitrogen metabolism; urea cycle; L-ornithine and urea from L-arginine: step 1/1.</text>
</comment>
<feature type="binding site" evidence="10">
    <location>
        <position position="149"/>
    </location>
    <ligand>
        <name>Mn(2+)</name>
        <dbReference type="ChEBI" id="CHEBI:29035"/>
        <label>1</label>
    </ligand>
</feature>
<evidence type="ECO:0000256" key="4">
    <source>
        <dbReference type="ARBA" id="ARBA00022436"/>
    </source>
</evidence>
<sequence length="351" mass="38733">MRVNLRTSFQIIKRCLHTNDGSKVGILGVPFDKGQAKKGVGNGPSIIRELGLIERLEEIEGKLNIKDYGDVSYEIPQDLKTHSIPNMKEYEHITTCNHEVSKSVENILRDGRICVTLGGDHSLGVGTVDGHIKAKDENVCVLWVDAHADLNTNKTSSTGNVHGMPLALLAKELSDYWPYLPGMDWQKPIISLRNVAYIGLRSVDSYERLVIDKLGINAFGMEDIENYGISTVIDMALNRIDPDKDKSIHVSFDIDALDSLEAPSTGTSVRGGMTLREGIHLMEIIYRTGRLGAFDLVEVNPSLGSEQDVKRTVDAAIHIIAAGLGHSRRGLRPKNIETLPLQTFPPTRHVI</sequence>
<evidence type="ECO:0000256" key="9">
    <source>
        <dbReference type="ARBA" id="ARBA00047391"/>
    </source>
</evidence>
<dbReference type="GO" id="GO:0010121">
    <property type="term" value="P:L-arginine catabolic process to proline via ornithine"/>
    <property type="evidence" value="ECO:0007669"/>
    <property type="project" value="UniProtKB-ARBA"/>
</dbReference>
<dbReference type="Pfam" id="PF00491">
    <property type="entry name" value="Arginase"/>
    <property type="match status" value="1"/>
</dbReference>
<dbReference type="InterPro" id="IPR023696">
    <property type="entry name" value="Ureohydrolase_dom_sf"/>
</dbReference>
<accession>A0A9N9QMA5</accession>
<dbReference type="OrthoDB" id="9992747at2759"/>
<evidence type="ECO:0000256" key="7">
    <source>
        <dbReference type="ARBA" id="ARBA00022801"/>
    </source>
</evidence>
<evidence type="ECO:0000256" key="12">
    <source>
        <dbReference type="RuleBase" id="RU361159"/>
    </source>
</evidence>
<keyword evidence="14" id="KW-1185">Reference proteome</keyword>
<dbReference type="GO" id="GO:0005829">
    <property type="term" value="C:cytosol"/>
    <property type="evidence" value="ECO:0007669"/>
    <property type="project" value="TreeGrafter"/>
</dbReference>
<evidence type="ECO:0000313" key="13">
    <source>
        <dbReference type="EMBL" id="CAG9771407.1"/>
    </source>
</evidence>
<dbReference type="PANTHER" id="PTHR43782">
    <property type="entry name" value="ARGINASE"/>
    <property type="match status" value="1"/>
</dbReference>
<dbReference type="EMBL" id="OU892283">
    <property type="protein sequence ID" value="CAG9771407.1"/>
    <property type="molecule type" value="Genomic_DNA"/>
</dbReference>
<dbReference type="GO" id="GO:0000050">
    <property type="term" value="P:urea cycle"/>
    <property type="evidence" value="ECO:0007669"/>
    <property type="project" value="UniProtKB-KW"/>
</dbReference>
<dbReference type="AlphaFoldDB" id="A0A9N9QMA5"/>
<evidence type="ECO:0000313" key="14">
    <source>
        <dbReference type="Proteomes" id="UP001152799"/>
    </source>
</evidence>
<comment type="catalytic activity">
    <reaction evidence="9 12">
        <text>L-arginine + H2O = urea + L-ornithine</text>
        <dbReference type="Rhea" id="RHEA:20569"/>
        <dbReference type="ChEBI" id="CHEBI:15377"/>
        <dbReference type="ChEBI" id="CHEBI:16199"/>
        <dbReference type="ChEBI" id="CHEBI:32682"/>
        <dbReference type="ChEBI" id="CHEBI:46911"/>
        <dbReference type="EC" id="3.5.3.1"/>
    </reaction>
</comment>
<evidence type="ECO:0000256" key="10">
    <source>
        <dbReference type="PIRSR" id="PIRSR036979-1"/>
    </source>
</evidence>
<evidence type="ECO:0000256" key="3">
    <source>
        <dbReference type="ARBA" id="ARBA00018123"/>
    </source>
</evidence>
<feature type="binding site" evidence="10">
    <location>
        <position position="145"/>
    </location>
    <ligand>
        <name>Mn(2+)</name>
        <dbReference type="ChEBI" id="CHEBI:29035"/>
        <label>1</label>
    </ligand>
</feature>
<reference evidence="13" key="1">
    <citation type="submission" date="2022-01" db="EMBL/GenBank/DDBJ databases">
        <authorList>
            <person name="King R."/>
        </authorList>
    </citation>
    <scope>NUCLEOTIDE SEQUENCE</scope>
</reference>
<protein>
    <recommendedName>
        <fullName evidence="3 12">Arginase</fullName>
        <ecNumber evidence="2 12">3.5.3.1</ecNumber>
    </recommendedName>
</protein>
<name>A0A9N9QMA5_9CUCU</name>
<keyword evidence="7 12" id="KW-0378">Hydrolase</keyword>
<feature type="binding site" evidence="10">
    <location>
        <position position="253"/>
    </location>
    <ligand>
        <name>Mn(2+)</name>
        <dbReference type="ChEBI" id="CHEBI:29035"/>
        <label>1</label>
    </ligand>
</feature>
<dbReference type="InterPro" id="IPR006035">
    <property type="entry name" value="Ureohydrolase"/>
</dbReference>
<keyword evidence="6 10" id="KW-0479">Metal-binding</keyword>